<dbReference type="OrthoDB" id="9810759at2"/>
<evidence type="ECO:0000256" key="3">
    <source>
        <dbReference type="ARBA" id="ARBA00022449"/>
    </source>
</evidence>
<feature type="transmembrane region" description="Helical" evidence="12">
    <location>
        <begin position="120"/>
        <end position="139"/>
    </location>
</feature>
<dbReference type="GO" id="GO:0050660">
    <property type="term" value="F:flavin adenine dinucleotide binding"/>
    <property type="evidence" value="ECO:0007669"/>
    <property type="project" value="InterPro"/>
</dbReference>
<feature type="transmembrane region" description="Helical" evidence="12">
    <location>
        <begin position="165"/>
        <end position="189"/>
    </location>
</feature>
<organism evidence="14 15">
    <name type="scientific">Thioalkalivibrio denitrificans</name>
    <dbReference type="NCBI Taxonomy" id="108003"/>
    <lineage>
        <taxon>Bacteria</taxon>
        <taxon>Pseudomonadati</taxon>
        <taxon>Pseudomonadota</taxon>
        <taxon>Gammaproteobacteria</taxon>
        <taxon>Chromatiales</taxon>
        <taxon>Ectothiorhodospiraceae</taxon>
        <taxon>Thioalkalivibrio</taxon>
    </lineage>
</organism>
<dbReference type="InterPro" id="IPR038770">
    <property type="entry name" value="Na+/solute_symporter_sf"/>
</dbReference>
<dbReference type="NCBIfam" id="NF003716">
    <property type="entry name" value="PRK05326.1-3"/>
    <property type="match status" value="1"/>
</dbReference>
<keyword evidence="5" id="KW-0997">Cell inner membrane</keyword>
<dbReference type="GO" id="GO:1902600">
    <property type="term" value="P:proton transmembrane transport"/>
    <property type="evidence" value="ECO:0007669"/>
    <property type="project" value="InterPro"/>
</dbReference>
<evidence type="ECO:0000256" key="5">
    <source>
        <dbReference type="ARBA" id="ARBA00022519"/>
    </source>
</evidence>
<evidence type="ECO:0000256" key="1">
    <source>
        <dbReference type="ARBA" id="ARBA00004651"/>
    </source>
</evidence>
<dbReference type="Pfam" id="PF03471">
    <property type="entry name" value="CorC_HlyC"/>
    <property type="match status" value="1"/>
</dbReference>
<feature type="transmembrane region" description="Helical" evidence="12">
    <location>
        <begin position="302"/>
        <end position="322"/>
    </location>
</feature>
<dbReference type="Gene3D" id="1.20.1530.20">
    <property type="match status" value="1"/>
</dbReference>
<comment type="subcellular location">
    <subcellularLocation>
        <location evidence="1">Cell membrane</location>
        <topology evidence="1">Multi-pass membrane protein</topology>
    </subcellularLocation>
</comment>
<keyword evidence="9 12" id="KW-1133">Transmembrane helix</keyword>
<feature type="transmembrane region" description="Helical" evidence="12">
    <location>
        <begin position="90"/>
        <end position="114"/>
    </location>
</feature>
<protein>
    <submittedName>
        <fullName evidence="14">K+/H+ antiporter</fullName>
    </submittedName>
</protein>
<keyword evidence="8" id="KW-0630">Potassium</keyword>
<keyword evidence="15" id="KW-1185">Reference proteome</keyword>
<dbReference type="InterPro" id="IPR016169">
    <property type="entry name" value="FAD-bd_PCMH_sub2"/>
</dbReference>
<dbReference type="SUPFAM" id="SSF56176">
    <property type="entry name" value="FAD-binding/transporter-associated domain-like"/>
    <property type="match status" value="1"/>
</dbReference>
<feature type="transmembrane region" description="Helical" evidence="12">
    <location>
        <begin position="59"/>
        <end position="78"/>
    </location>
</feature>
<keyword evidence="2" id="KW-0813">Transport</keyword>
<dbReference type="InterPro" id="IPR006037">
    <property type="entry name" value="RCK_C"/>
</dbReference>
<feature type="transmembrane region" description="Helical" evidence="12">
    <location>
        <begin position="221"/>
        <end position="238"/>
    </location>
</feature>
<dbReference type="GO" id="GO:0006813">
    <property type="term" value="P:potassium ion transport"/>
    <property type="evidence" value="ECO:0007669"/>
    <property type="project" value="UniProtKB-KW"/>
</dbReference>
<dbReference type="GO" id="GO:0005886">
    <property type="term" value="C:plasma membrane"/>
    <property type="evidence" value="ECO:0007669"/>
    <property type="project" value="UniProtKB-SubCell"/>
</dbReference>
<dbReference type="PROSITE" id="PS51202">
    <property type="entry name" value="RCK_C"/>
    <property type="match status" value="1"/>
</dbReference>
<feature type="domain" description="RCK C-terminal" evidence="13">
    <location>
        <begin position="402"/>
        <end position="484"/>
    </location>
</feature>
<dbReference type="RefSeq" id="WP_077279765.1">
    <property type="nucleotide sequence ID" value="NZ_MVBK01000091.1"/>
</dbReference>
<dbReference type="NCBIfam" id="NF003714">
    <property type="entry name" value="PRK05326.1-1"/>
    <property type="match status" value="1"/>
</dbReference>
<dbReference type="GO" id="GO:0015297">
    <property type="term" value="F:antiporter activity"/>
    <property type="evidence" value="ECO:0007669"/>
    <property type="project" value="UniProtKB-KW"/>
</dbReference>
<evidence type="ECO:0000256" key="2">
    <source>
        <dbReference type="ARBA" id="ARBA00022448"/>
    </source>
</evidence>
<dbReference type="PANTHER" id="PTHR32507">
    <property type="entry name" value="NA(+)/H(+) ANTIPORTER 1"/>
    <property type="match status" value="1"/>
</dbReference>
<dbReference type="STRING" id="108003.B1C78_13925"/>
<dbReference type="SMART" id="SM01091">
    <property type="entry name" value="CorC_HlyC"/>
    <property type="match status" value="1"/>
</dbReference>
<dbReference type="PANTHER" id="PTHR32507:SF7">
    <property type="entry name" value="K(+)_H(+) ANTIPORTER NHAP2"/>
    <property type="match status" value="1"/>
</dbReference>
<dbReference type="InterPro" id="IPR005170">
    <property type="entry name" value="Transptr-assoc_dom"/>
</dbReference>
<dbReference type="NCBIfam" id="NF003715">
    <property type="entry name" value="PRK05326.1-2"/>
    <property type="match status" value="1"/>
</dbReference>
<evidence type="ECO:0000259" key="13">
    <source>
        <dbReference type="PROSITE" id="PS51202"/>
    </source>
</evidence>
<evidence type="ECO:0000256" key="7">
    <source>
        <dbReference type="ARBA" id="ARBA00022692"/>
    </source>
</evidence>
<dbReference type="InterPro" id="IPR036318">
    <property type="entry name" value="FAD-bd_PCMH-like_sf"/>
</dbReference>
<dbReference type="Pfam" id="PF00999">
    <property type="entry name" value="Na_H_Exchanger"/>
    <property type="match status" value="1"/>
</dbReference>
<proteinExistence type="predicted"/>
<dbReference type="AlphaFoldDB" id="A0A1V3NCG6"/>
<keyword evidence="4" id="KW-1003">Cell membrane</keyword>
<evidence type="ECO:0000313" key="14">
    <source>
        <dbReference type="EMBL" id="OOG22770.1"/>
    </source>
</evidence>
<evidence type="ECO:0000256" key="11">
    <source>
        <dbReference type="ARBA" id="ARBA00023136"/>
    </source>
</evidence>
<evidence type="ECO:0000256" key="10">
    <source>
        <dbReference type="ARBA" id="ARBA00023065"/>
    </source>
</evidence>
<keyword evidence="10" id="KW-0406">Ion transport</keyword>
<dbReference type="InterPro" id="IPR006153">
    <property type="entry name" value="Cation/H_exchanger_TM"/>
</dbReference>
<evidence type="ECO:0000256" key="6">
    <source>
        <dbReference type="ARBA" id="ARBA00022538"/>
    </source>
</evidence>
<evidence type="ECO:0000256" key="12">
    <source>
        <dbReference type="SAM" id="Phobius"/>
    </source>
</evidence>
<accession>A0A1V3NCG6</accession>
<evidence type="ECO:0000256" key="8">
    <source>
        <dbReference type="ARBA" id="ARBA00022958"/>
    </source>
</evidence>
<keyword evidence="7 12" id="KW-0812">Transmembrane</keyword>
<comment type="caution">
    <text evidence="14">The sequence shown here is derived from an EMBL/GenBank/DDBJ whole genome shotgun (WGS) entry which is preliminary data.</text>
</comment>
<dbReference type="GO" id="GO:0008324">
    <property type="term" value="F:monoatomic cation transmembrane transporter activity"/>
    <property type="evidence" value="ECO:0007669"/>
    <property type="project" value="InterPro"/>
</dbReference>
<dbReference type="Gene3D" id="3.30.465.10">
    <property type="match status" value="1"/>
</dbReference>
<feature type="transmembrane region" description="Helical" evidence="12">
    <location>
        <begin position="334"/>
        <end position="357"/>
    </location>
</feature>
<keyword evidence="3" id="KW-0050">Antiport</keyword>
<keyword evidence="11 12" id="KW-0472">Membrane</keyword>
<evidence type="ECO:0000256" key="9">
    <source>
        <dbReference type="ARBA" id="ARBA00022989"/>
    </source>
</evidence>
<reference evidence="14 15" key="1">
    <citation type="submission" date="2017-02" db="EMBL/GenBank/DDBJ databases">
        <title>Genomic diversity within the haloalkaliphilic genus Thioalkalivibrio.</title>
        <authorList>
            <person name="Ahn A.-C."/>
            <person name="Meier-Kolthoff J."/>
            <person name="Overmars L."/>
            <person name="Richter M."/>
            <person name="Woyke T."/>
            <person name="Sorokin D.Y."/>
            <person name="Muyzer G."/>
        </authorList>
    </citation>
    <scope>NUCLEOTIDE SEQUENCE [LARGE SCALE GENOMIC DNA]</scope>
    <source>
        <strain evidence="14 15">ALJD</strain>
    </source>
</reference>
<feature type="transmembrane region" description="Helical" evidence="12">
    <location>
        <begin position="195"/>
        <end position="214"/>
    </location>
</feature>
<evidence type="ECO:0000256" key="4">
    <source>
        <dbReference type="ARBA" id="ARBA00022475"/>
    </source>
</evidence>
<dbReference type="EMBL" id="MVBK01000091">
    <property type="protein sequence ID" value="OOG22770.1"/>
    <property type="molecule type" value="Genomic_DNA"/>
</dbReference>
<dbReference type="Proteomes" id="UP000189462">
    <property type="component" value="Unassembled WGS sequence"/>
</dbReference>
<feature type="transmembrane region" description="Helical" evidence="12">
    <location>
        <begin position="273"/>
        <end position="290"/>
    </location>
</feature>
<feature type="transmembrane region" description="Helical" evidence="12">
    <location>
        <begin position="363"/>
        <end position="383"/>
    </location>
</feature>
<evidence type="ECO:0000313" key="15">
    <source>
        <dbReference type="Proteomes" id="UP000189462"/>
    </source>
</evidence>
<sequence length="572" mass="61866">MELTNQIILLGSLVLLLSVLSSVITTRLGAPILLVFLIIGMLLGEEGPGGVVFHDIQLAHLFGSLALAIILFDGGLRTPVKNFRVGLKPAVVLATVGVIITAAITGAFAAWWLGLHWMEGLLLGAIVGSTDAAAVFSLLHSRGLELKQRVGATLEIESGSNDPMAIFLTIVFIELLITGPQNMGLVVLWEFVQQMGLGALIGIAGGFAFVWVINRLDLAPGLYPLAALAAGLTVFGVASQVNGSGFLAIYLAGLVLGNRPLQASQNINRFHDGIARLAQIGMFLMLGMLVTPSQLMPVAVDALLIAGVLILLARPVAVWLSLLPFHFPWREQGFIAWVGLRGAVPIILALFPLLAGLEQAGNFFNIVFFVVLISLVVQGWTVAPVARLLRLEVPPTTHVVQRVELDIPGQQEMELVGYRLVEDTPVVQEKWTNFVLPKSVRVVAHLRDKKLLDSLELMDLRSGDYLYLMAAPDDLPDLDRLFVPRAAPKRLSEQTFFGEFVLNGDARLGDLSLAYGLVLPEGVSELTLEEYIRDKLHTTPVVGDRVSLAGVELVIREMDGARISRVGLKLSR</sequence>
<feature type="transmembrane region" description="Helical" evidence="12">
    <location>
        <begin position="7"/>
        <end position="39"/>
    </location>
</feature>
<keyword evidence="6" id="KW-0633">Potassium transport</keyword>
<gene>
    <name evidence="14" type="ORF">B1C78_13925</name>
</gene>
<name>A0A1V3NCG6_9GAMM</name>